<reference evidence="2 3" key="1">
    <citation type="submission" date="2019-02" db="EMBL/GenBank/DDBJ databases">
        <title>Deep-cultivation of Planctomycetes and their phenomic and genomic characterization uncovers novel biology.</title>
        <authorList>
            <person name="Wiegand S."/>
            <person name="Jogler M."/>
            <person name="Boedeker C."/>
            <person name="Pinto D."/>
            <person name="Vollmers J."/>
            <person name="Rivas-Marin E."/>
            <person name="Kohn T."/>
            <person name="Peeters S.H."/>
            <person name="Heuer A."/>
            <person name="Rast P."/>
            <person name="Oberbeckmann S."/>
            <person name="Bunk B."/>
            <person name="Jeske O."/>
            <person name="Meyerdierks A."/>
            <person name="Storesund J.E."/>
            <person name="Kallscheuer N."/>
            <person name="Luecker S."/>
            <person name="Lage O.M."/>
            <person name="Pohl T."/>
            <person name="Merkel B.J."/>
            <person name="Hornburger P."/>
            <person name="Mueller R.-W."/>
            <person name="Bruemmer F."/>
            <person name="Labrenz M."/>
            <person name="Spormann A.M."/>
            <person name="Op den Camp H."/>
            <person name="Overmann J."/>
            <person name="Amann R."/>
            <person name="Jetten M.S.M."/>
            <person name="Mascher T."/>
            <person name="Medema M.H."/>
            <person name="Devos D.P."/>
            <person name="Kaster A.-K."/>
            <person name="Ovreas L."/>
            <person name="Rohde M."/>
            <person name="Galperin M.Y."/>
            <person name="Jogler C."/>
        </authorList>
    </citation>
    <scope>NUCLEOTIDE SEQUENCE [LARGE SCALE GENOMIC DNA]</scope>
    <source>
        <strain evidence="2 3">Pla85_3_4</strain>
    </source>
</reference>
<dbReference type="PANTHER" id="PTHR35446">
    <property type="entry name" value="SI:CH211-175M2.5"/>
    <property type="match status" value="1"/>
</dbReference>
<dbReference type="KEGG" id="lcre:Pla8534_03620"/>
<dbReference type="Proteomes" id="UP000317648">
    <property type="component" value="Chromosome"/>
</dbReference>
<dbReference type="OrthoDB" id="9801997at2"/>
<gene>
    <name evidence="2" type="ORF">Pla8534_03620</name>
</gene>
<dbReference type="EMBL" id="CP036433">
    <property type="protein sequence ID" value="QDU92614.1"/>
    <property type="molecule type" value="Genomic_DNA"/>
</dbReference>
<dbReference type="SUPFAM" id="SSF69118">
    <property type="entry name" value="AhpD-like"/>
    <property type="match status" value="1"/>
</dbReference>
<accession>A0A518DLA1</accession>
<dbReference type="NCBIfam" id="TIGR00778">
    <property type="entry name" value="ahpD_dom"/>
    <property type="match status" value="1"/>
</dbReference>
<evidence type="ECO:0000313" key="2">
    <source>
        <dbReference type="EMBL" id="QDU92614.1"/>
    </source>
</evidence>
<dbReference type="RefSeq" id="WP_145048722.1">
    <property type="nucleotide sequence ID" value="NZ_CP036433.1"/>
</dbReference>
<name>A0A518DLA1_9BACT</name>
<organism evidence="2 3">
    <name type="scientific">Lignipirellula cremea</name>
    <dbReference type="NCBI Taxonomy" id="2528010"/>
    <lineage>
        <taxon>Bacteria</taxon>
        <taxon>Pseudomonadati</taxon>
        <taxon>Planctomycetota</taxon>
        <taxon>Planctomycetia</taxon>
        <taxon>Pirellulales</taxon>
        <taxon>Pirellulaceae</taxon>
        <taxon>Lignipirellula</taxon>
    </lineage>
</organism>
<dbReference type="PANTHER" id="PTHR35446:SF3">
    <property type="entry name" value="CMD DOMAIN-CONTAINING PROTEIN"/>
    <property type="match status" value="1"/>
</dbReference>
<proteinExistence type="predicted"/>
<dbReference type="GO" id="GO:0051920">
    <property type="term" value="F:peroxiredoxin activity"/>
    <property type="evidence" value="ECO:0007669"/>
    <property type="project" value="InterPro"/>
</dbReference>
<evidence type="ECO:0000313" key="3">
    <source>
        <dbReference type="Proteomes" id="UP000317648"/>
    </source>
</evidence>
<dbReference type="AlphaFoldDB" id="A0A518DLA1"/>
<dbReference type="InterPro" id="IPR029032">
    <property type="entry name" value="AhpD-like"/>
</dbReference>
<keyword evidence="3" id="KW-1185">Reference proteome</keyword>
<sequence length="181" mass="19337">MPRIQPVNRTTADSKTANLLGSVEKKMGQVPNIIATMATSPAVAQAYLGFSQSLSTGQLPARLREQIALVVGETNNCEYCLAAHTALGKGAGLTEGETCDARRAEAKDDKERAALRFARTIVNERGRVSDEDVQAVRQAGYDDGEIAEIVANVALNIFTNYFNHVAGTEVDFPVAPELTAA</sequence>
<evidence type="ECO:0000259" key="1">
    <source>
        <dbReference type="Pfam" id="PF02627"/>
    </source>
</evidence>
<protein>
    <submittedName>
        <fullName evidence="2">Carboxymuconolactone decarboxylase family protein</fullName>
    </submittedName>
</protein>
<dbReference type="InterPro" id="IPR004675">
    <property type="entry name" value="AhpD_core"/>
</dbReference>
<dbReference type="Pfam" id="PF02627">
    <property type="entry name" value="CMD"/>
    <property type="match status" value="1"/>
</dbReference>
<dbReference type="Gene3D" id="1.20.1290.10">
    <property type="entry name" value="AhpD-like"/>
    <property type="match status" value="1"/>
</dbReference>
<feature type="domain" description="Carboxymuconolactone decarboxylase-like" evidence="1">
    <location>
        <begin position="41"/>
        <end position="119"/>
    </location>
</feature>
<dbReference type="InterPro" id="IPR003779">
    <property type="entry name" value="CMD-like"/>
</dbReference>